<organism evidence="1 2">
    <name type="scientific">Rhodanobacter terrae</name>
    <dbReference type="NCBI Taxonomy" id="418647"/>
    <lineage>
        <taxon>Bacteria</taxon>
        <taxon>Pseudomonadati</taxon>
        <taxon>Pseudomonadota</taxon>
        <taxon>Gammaproteobacteria</taxon>
        <taxon>Lysobacterales</taxon>
        <taxon>Rhodanobacteraceae</taxon>
        <taxon>Rhodanobacter</taxon>
    </lineage>
</organism>
<proteinExistence type="predicted"/>
<evidence type="ECO:0000313" key="2">
    <source>
        <dbReference type="Proteomes" id="UP001596111"/>
    </source>
</evidence>
<evidence type="ECO:0008006" key="3">
    <source>
        <dbReference type="Google" id="ProtNLM"/>
    </source>
</evidence>
<sequence length="85" mass="9041">MKRDDPMEFHIALTDTSPAPGVIQDALFDMDPGVVVDLDMSGLVMRISSIVGTPDLVQVLRQTGWEVAPKQIVQLPSICCGGCGG</sequence>
<evidence type="ECO:0000313" key="1">
    <source>
        <dbReference type="EMBL" id="MFC5582768.1"/>
    </source>
</evidence>
<protein>
    <recommendedName>
        <fullName evidence="3">Copper chaperone CopZ</fullName>
    </recommendedName>
</protein>
<dbReference type="RefSeq" id="WP_377329168.1">
    <property type="nucleotide sequence ID" value="NZ_JBHSNG010000023.1"/>
</dbReference>
<name>A0ABW0T0R9_9GAMM</name>
<reference evidence="2" key="1">
    <citation type="journal article" date="2019" name="Int. J. Syst. Evol. Microbiol.">
        <title>The Global Catalogue of Microorganisms (GCM) 10K type strain sequencing project: providing services to taxonomists for standard genome sequencing and annotation.</title>
        <authorList>
            <consortium name="The Broad Institute Genomics Platform"/>
            <consortium name="The Broad Institute Genome Sequencing Center for Infectious Disease"/>
            <person name="Wu L."/>
            <person name="Ma J."/>
        </authorList>
    </citation>
    <scope>NUCLEOTIDE SEQUENCE [LARGE SCALE GENOMIC DNA]</scope>
    <source>
        <strain evidence="2">CGMCC 1.13587</strain>
    </source>
</reference>
<gene>
    <name evidence="1" type="ORF">ACFPPB_16735</name>
</gene>
<comment type="caution">
    <text evidence="1">The sequence shown here is derived from an EMBL/GenBank/DDBJ whole genome shotgun (WGS) entry which is preliminary data.</text>
</comment>
<dbReference type="EMBL" id="JBHSNG010000023">
    <property type="protein sequence ID" value="MFC5582768.1"/>
    <property type="molecule type" value="Genomic_DNA"/>
</dbReference>
<dbReference type="Proteomes" id="UP001596111">
    <property type="component" value="Unassembled WGS sequence"/>
</dbReference>
<keyword evidence="2" id="KW-1185">Reference proteome</keyword>
<accession>A0ABW0T0R9</accession>